<accession>A0ABN9HDD2</accession>
<dbReference type="Proteomes" id="UP001162483">
    <property type="component" value="Unassembled WGS sequence"/>
</dbReference>
<name>A0ABN9HDD2_9NEOB</name>
<sequence length="35" mass="3813">MSCQSAPGRFFGCGLSFLAMKVTSLPSFQHFTPCE</sequence>
<feature type="non-terminal residue" evidence="1">
    <location>
        <position position="35"/>
    </location>
</feature>
<keyword evidence="2" id="KW-1185">Reference proteome</keyword>
<protein>
    <submittedName>
        <fullName evidence="1">Uncharacterized protein</fullName>
    </submittedName>
</protein>
<proteinExistence type="predicted"/>
<gene>
    <name evidence="1" type="ORF">SPARVUS_LOCUS15892512</name>
</gene>
<dbReference type="EMBL" id="CATNWA010020764">
    <property type="protein sequence ID" value="CAI9619810.1"/>
    <property type="molecule type" value="Genomic_DNA"/>
</dbReference>
<evidence type="ECO:0000313" key="2">
    <source>
        <dbReference type="Proteomes" id="UP001162483"/>
    </source>
</evidence>
<comment type="caution">
    <text evidence="1">The sequence shown here is derived from an EMBL/GenBank/DDBJ whole genome shotgun (WGS) entry which is preliminary data.</text>
</comment>
<organism evidence="1 2">
    <name type="scientific">Staurois parvus</name>
    <dbReference type="NCBI Taxonomy" id="386267"/>
    <lineage>
        <taxon>Eukaryota</taxon>
        <taxon>Metazoa</taxon>
        <taxon>Chordata</taxon>
        <taxon>Craniata</taxon>
        <taxon>Vertebrata</taxon>
        <taxon>Euteleostomi</taxon>
        <taxon>Amphibia</taxon>
        <taxon>Batrachia</taxon>
        <taxon>Anura</taxon>
        <taxon>Neobatrachia</taxon>
        <taxon>Ranoidea</taxon>
        <taxon>Ranidae</taxon>
        <taxon>Staurois</taxon>
    </lineage>
</organism>
<reference evidence="1" key="1">
    <citation type="submission" date="2023-05" db="EMBL/GenBank/DDBJ databases">
        <authorList>
            <person name="Stuckert A."/>
        </authorList>
    </citation>
    <scope>NUCLEOTIDE SEQUENCE</scope>
</reference>
<evidence type="ECO:0000313" key="1">
    <source>
        <dbReference type="EMBL" id="CAI9619810.1"/>
    </source>
</evidence>